<dbReference type="Gene3D" id="3.50.50.60">
    <property type="entry name" value="FAD/NAD(P)-binding domain"/>
    <property type="match status" value="1"/>
</dbReference>
<accession>A0AAW1QN09</accession>
<dbReference type="GO" id="GO:0006782">
    <property type="term" value="P:protoporphyrinogen IX biosynthetic process"/>
    <property type="evidence" value="ECO:0007669"/>
    <property type="project" value="UniProtKB-UniRule"/>
</dbReference>
<dbReference type="Pfam" id="PF01593">
    <property type="entry name" value="Amino_oxidase"/>
    <property type="match status" value="1"/>
</dbReference>
<dbReference type="PANTHER" id="PTHR42923:SF3">
    <property type="entry name" value="PROTOPORPHYRINOGEN OXIDASE"/>
    <property type="match status" value="1"/>
</dbReference>
<dbReference type="SUPFAM" id="SSF54373">
    <property type="entry name" value="FAD-linked reductases, C-terminal domain"/>
    <property type="match status" value="1"/>
</dbReference>
<sequence length="501" mass="53870">MGSCNRGIAQEEGFDRSFRQLAFVSDQGDVVGRFLVTEARERVGGNITSMQGDGFLWEEGPSSFQPNDSMLKAAVDAGIDKDLLFGDPKAPRFVFWDGRLRPTPSGPDVLTFDLMSLWGKLRAGLGAAGLKAKKPGYEESVEQFVRRNLGAEVFERLIEPFCSGVYAGDPSKLSMKAAFGKVWDLEEKGGSIIGGVLALLRERKANPPPPRDERLPPKPAGQTVGSFRRGLQQLPEAIAANLKDHIRVGWQLNEIEKAADGGFALLYDTPDGSRTLRARCVALTVPAYVAADLVRRECPDAAAALKALDYPPVAAVTVAYPMSAIRQDRLNQANELLGFGQLHPRSQGIVTLGTIYSSSLFTGRAPPGWQELLCYIGGATNRGIVSQSHEAIVAQVDKDLRQMLLRPDAPPPKTIGVRVWPKAIPQFNVAHLDTVQAAKDELTEAGWGGLLLGGNYVAGVALGKCVEYAYTFAGEVATHLRTRAASAGPAPASAGADEFFV</sequence>
<dbReference type="EMBL" id="JALJOU010000083">
    <property type="protein sequence ID" value="KAK9822829.1"/>
    <property type="molecule type" value="Genomic_DNA"/>
</dbReference>
<comment type="similarity">
    <text evidence="4 15">Belongs to the protoporphyrinogen/coproporphyrinogen oxidase family. Protoporphyrinogen oxidase subfamily.</text>
</comment>
<evidence type="ECO:0000256" key="15">
    <source>
        <dbReference type="RuleBase" id="RU367069"/>
    </source>
</evidence>
<organism evidence="18 19">
    <name type="scientific">Elliptochloris bilobata</name>
    <dbReference type="NCBI Taxonomy" id="381761"/>
    <lineage>
        <taxon>Eukaryota</taxon>
        <taxon>Viridiplantae</taxon>
        <taxon>Chlorophyta</taxon>
        <taxon>core chlorophytes</taxon>
        <taxon>Trebouxiophyceae</taxon>
        <taxon>Trebouxiophyceae incertae sedis</taxon>
        <taxon>Elliptochloris clade</taxon>
        <taxon>Elliptochloris</taxon>
    </lineage>
</organism>
<evidence type="ECO:0000256" key="9">
    <source>
        <dbReference type="ARBA" id="ARBA00022827"/>
    </source>
</evidence>
<evidence type="ECO:0000256" key="3">
    <source>
        <dbReference type="ARBA" id="ARBA00005073"/>
    </source>
</evidence>
<comment type="function">
    <text evidence="1 15">Catalyzes the 6-electron oxidation of protoporphyrinogen-IX to form protoporphyrin-IX.</text>
</comment>
<dbReference type="InterPro" id="IPR004572">
    <property type="entry name" value="Protoporphyrinogen_oxidase"/>
</dbReference>
<evidence type="ECO:0000259" key="17">
    <source>
        <dbReference type="Pfam" id="PF01593"/>
    </source>
</evidence>
<evidence type="ECO:0000256" key="1">
    <source>
        <dbReference type="ARBA" id="ARBA00002600"/>
    </source>
</evidence>
<keyword evidence="7 15" id="KW-0285">Flavoprotein</keyword>
<keyword evidence="19" id="KW-1185">Reference proteome</keyword>
<feature type="domain" description="Amine oxidase" evidence="17">
    <location>
        <begin position="32"/>
        <end position="475"/>
    </location>
</feature>
<comment type="cofactor">
    <cofactor evidence="15">
        <name>FAD</name>
        <dbReference type="ChEBI" id="CHEBI:57692"/>
    </cofactor>
    <text evidence="15">Binds 1 FAD per subunit.</text>
</comment>
<keyword evidence="12 15" id="KW-0350">Heme biosynthesis</keyword>
<dbReference type="GO" id="GO:0004729">
    <property type="term" value="F:oxygen-dependent protoporphyrinogen oxidase activity"/>
    <property type="evidence" value="ECO:0007669"/>
    <property type="project" value="UniProtKB-UniRule"/>
</dbReference>
<comment type="pathway">
    <text evidence="3 15">Porphyrin-containing compound metabolism; protoporphyrin-IX biosynthesis; protoporphyrin-IX from protoporphyrinogen-IX: step 1/1.</text>
</comment>
<proteinExistence type="inferred from homology"/>
<dbReference type="NCBIfam" id="TIGR00562">
    <property type="entry name" value="proto_IX_ox"/>
    <property type="match status" value="1"/>
</dbReference>
<keyword evidence="6" id="KW-0150">Chloroplast</keyword>
<evidence type="ECO:0000256" key="14">
    <source>
        <dbReference type="ARBA" id="ARBA00047554"/>
    </source>
</evidence>
<dbReference type="EC" id="1.3.3.4" evidence="5 15"/>
<evidence type="ECO:0000313" key="19">
    <source>
        <dbReference type="Proteomes" id="UP001445335"/>
    </source>
</evidence>
<evidence type="ECO:0000256" key="10">
    <source>
        <dbReference type="ARBA" id="ARBA00022946"/>
    </source>
</evidence>
<gene>
    <name evidence="18" type="ORF">WJX81_006686</name>
</gene>
<feature type="compositionally biased region" description="Basic and acidic residues" evidence="16">
    <location>
        <begin position="203"/>
        <end position="216"/>
    </location>
</feature>
<reference evidence="18 19" key="1">
    <citation type="journal article" date="2024" name="Nat. Commun.">
        <title>Phylogenomics reveals the evolutionary origins of lichenization in chlorophyte algae.</title>
        <authorList>
            <person name="Puginier C."/>
            <person name="Libourel C."/>
            <person name="Otte J."/>
            <person name="Skaloud P."/>
            <person name="Haon M."/>
            <person name="Grisel S."/>
            <person name="Petersen M."/>
            <person name="Berrin J.G."/>
            <person name="Delaux P.M."/>
            <person name="Dal Grande F."/>
            <person name="Keller J."/>
        </authorList>
    </citation>
    <scope>NUCLEOTIDE SEQUENCE [LARGE SCALE GENOMIC DNA]</scope>
    <source>
        <strain evidence="18 19">SAG 245.80</strain>
    </source>
</reference>
<evidence type="ECO:0000256" key="13">
    <source>
        <dbReference type="ARBA" id="ARBA00023244"/>
    </source>
</evidence>
<feature type="region of interest" description="Disordered" evidence="16">
    <location>
        <begin position="203"/>
        <end position="225"/>
    </location>
</feature>
<evidence type="ECO:0000256" key="2">
    <source>
        <dbReference type="ARBA" id="ARBA00004229"/>
    </source>
</evidence>
<dbReference type="InterPro" id="IPR002937">
    <property type="entry name" value="Amino_oxidase"/>
</dbReference>
<dbReference type="PANTHER" id="PTHR42923">
    <property type="entry name" value="PROTOPORPHYRINOGEN OXIDASE"/>
    <property type="match status" value="1"/>
</dbReference>
<dbReference type="GO" id="GO:0009534">
    <property type="term" value="C:chloroplast thylakoid"/>
    <property type="evidence" value="ECO:0007669"/>
    <property type="project" value="TreeGrafter"/>
</dbReference>
<protein>
    <recommendedName>
        <fullName evidence="5 15">Protoporphyrinogen oxidase</fullName>
        <ecNumber evidence="5 15">1.3.3.4</ecNumber>
    </recommendedName>
</protein>
<keyword evidence="9 15" id="KW-0274">FAD</keyword>
<keyword evidence="8" id="KW-0934">Plastid</keyword>
<name>A0AAW1QN09_9CHLO</name>
<comment type="catalytic activity">
    <reaction evidence="14 15">
        <text>protoporphyrinogen IX + 3 O2 = protoporphyrin IX + 3 H2O2</text>
        <dbReference type="Rhea" id="RHEA:25576"/>
        <dbReference type="ChEBI" id="CHEBI:15379"/>
        <dbReference type="ChEBI" id="CHEBI:16240"/>
        <dbReference type="ChEBI" id="CHEBI:57306"/>
        <dbReference type="ChEBI" id="CHEBI:57307"/>
        <dbReference type="EC" id="1.3.3.4"/>
    </reaction>
</comment>
<evidence type="ECO:0000256" key="6">
    <source>
        <dbReference type="ARBA" id="ARBA00022528"/>
    </source>
</evidence>
<evidence type="ECO:0000256" key="12">
    <source>
        <dbReference type="ARBA" id="ARBA00023133"/>
    </source>
</evidence>
<dbReference type="InterPro" id="IPR036188">
    <property type="entry name" value="FAD/NAD-bd_sf"/>
</dbReference>
<evidence type="ECO:0000256" key="4">
    <source>
        <dbReference type="ARBA" id="ARBA00010551"/>
    </source>
</evidence>
<comment type="subcellular location">
    <subcellularLocation>
        <location evidence="2 15">Plastid</location>
        <location evidence="2 15">Chloroplast</location>
    </subcellularLocation>
</comment>
<dbReference type="SUPFAM" id="SSF51905">
    <property type="entry name" value="FAD/NAD(P)-binding domain"/>
    <property type="match status" value="1"/>
</dbReference>
<dbReference type="Gene3D" id="3.90.660.20">
    <property type="entry name" value="Protoporphyrinogen oxidase, mitochondrial, domain 2"/>
    <property type="match status" value="1"/>
</dbReference>
<keyword evidence="10" id="KW-0809">Transit peptide</keyword>
<evidence type="ECO:0000256" key="11">
    <source>
        <dbReference type="ARBA" id="ARBA00023002"/>
    </source>
</evidence>
<comment type="caution">
    <text evidence="18">The sequence shown here is derived from an EMBL/GenBank/DDBJ whole genome shotgun (WGS) entry which is preliminary data.</text>
</comment>
<evidence type="ECO:0000256" key="7">
    <source>
        <dbReference type="ARBA" id="ARBA00022630"/>
    </source>
</evidence>
<dbReference type="Proteomes" id="UP001445335">
    <property type="component" value="Unassembled WGS sequence"/>
</dbReference>
<evidence type="ECO:0000256" key="16">
    <source>
        <dbReference type="SAM" id="MobiDB-lite"/>
    </source>
</evidence>
<keyword evidence="13 15" id="KW-0627">Porphyrin biosynthesis</keyword>
<keyword evidence="11 15" id="KW-0560">Oxidoreductase</keyword>
<evidence type="ECO:0000313" key="18">
    <source>
        <dbReference type="EMBL" id="KAK9822829.1"/>
    </source>
</evidence>
<dbReference type="AlphaFoldDB" id="A0AAW1QN09"/>
<evidence type="ECO:0000256" key="5">
    <source>
        <dbReference type="ARBA" id="ARBA00012867"/>
    </source>
</evidence>
<dbReference type="InterPro" id="IPR050464">
    <property type="entry name" value="Zeta_carotene_desat/Oxidored"/>
</dbReference>
<dbReference type="FunFam" id="1.10.3110.10:FF:000002">
    <property type="entry name" value="Protoporphyrinogen oxidase"/>
    <property type="match status" value="1"/>
</dbReference>
<evidence type="ECO:0000256" key="8">
    <source>
        <dbReference type="ARBA" id="ARBA00022640"/>
    </source>
</evidence>
<dbReference type="Gene3D" id="1.10.3110.10">
    <property type="entry name" value="protoporphyrinogen ix oxidase, domain 3"/>
    <property type="match status" value="1"/>
</dbReference>